<dbReference type="PANTHER" id="PTHR35561:SF1">
    <property type="entry name" value="RNA 2',3'-CYCLIC PHOSPHODIESTERASE"/>
    <property type="match status" value="1"/>
</dbReference>
<dbReference type="Pfam" id="PF02834">
    <property type="entry name" value="LigT_PEase"/>
    <property type="match status" value="1"/>
</dbReference>
<comment type="similarity">
    <text evidence="2">Belongs to the 2H phosphoesterase superfamily. ThpR family.</text>
</comment>
<dbReference type="NCBIfam" id="TIGR02258">
    <property type="entry name" value="2_5_ligase"/>
    <property type="match status" value="1"/>
</dbReference>
<feature type="active site" description="Proton donor" evidence="2">
    <location>
        <position position="43"/>
    </location>
</feature>
<comment type="caution">
    <text evidence="4">The sequence shown here is derived from an EMBL/GenBank/DDBJ whole genome shotgun (WGS) entry which is preliminary data.</text>
</comment>
<proteinExistence type="inferred from homology"/>
<dbReference type="AlphaFoldDB" id="A0A2H0D151"/>
<dbReference type="InterPro" id="IPR004175">
    <property type="entry name" value="RNA_CPDase"/>
</dbReference>
<dbReference type="HAMAP" id="MF_01940">
    <property type="entry name" value="RNA_CPDase"/>
    <property type="match status" value="1"/>
</dbReference>
<name>A0A2H0D151_9BACT</name>
<comment type="catalytic activity">
    <reaction evidence="2">
        <text>a 3'-end 2',3'-cyclophospho-ribonucleotide-RNA + H2O = a 3'-end 2'-phospho-ribonucleotide-RNA + H(+)</text>
        <dbReference type="Rhea" id="RHEA:11828"/>
        <dbReference type="Rhea" id="RHEA-COMP:10464"/>
        <dbReference type="Rhea" id="RHEA-COMP:17353"/>
        <dbReference type="ChEBI" id="CHEBI:15377"/>
        <dbReference type="ChEBI" id="CHEBI:15378"/>
        <dbReference type="ChEBI" id="CHEBI:83064"/>
        <dbReference type="ChEBI" id="CHEBI:173113"/>
        <dbReference type="EC" id="3.1.4.58"/>
    </reaction>
</comment>
<sequence length="194" mass="22601">MSCMKRLFIAIELPLEMRRVFFEWQENYRNLSGAKWTAKENLHITLAFLGNMEESRLQQLINELTAELKNFDKFKLEFKAMVLAPVNRPARMIWADFYSCQKFNDLVNKIWQAAKNYVEPEIYDNIKKPIAHVTIARLRNALYLNGLKQPELNGRSFEANKVLLMESELLPAGPKYKAVAEFRLVIGKPVSCSR</sequence>
<dbReference type="GO" id="GO:0004113">
    <property type="term" value="F:2',3'-cyclic-nucleotide 3'-phosphodiesterase activity"/>
    <property type="evidence" value="ECO:0007669"/>
    <property type="project" value="InterPro"/>
</dbReference>
<evidence type="ECO:0000256" key="2">
    <source>
        <dbReference type="HAMAP-Rule" id="MF_01940"/>
    </source>
</evidence>
<protein>
    <recommendedName>
        <fullName evidence="2">RNA 2',3'-cyclic phosphodiesterase</fullName>
        <shortName evidence="2">RNA 2',3'-CPDase</shortName>
        <ecNumber evidence="2">3.1.4.58</ecNumber>
    </recommendedName>
</protein>
<evidence type="ECO:0000259" key="3">
    <source>
        <dbReference type="Pfam" id="PF02834"/>
    </source>
</evidence>
<feature type="domain" description="Phosphoesterase HXTX" evidence="3">
    <location>
        <begin position="13"/>
        <end position="94"/>
    </location>
</feature>
<feature type="short sequence motif" description="HXTX 1" evidence="2">
    <location>
        <begin position="43"/>
        <end position="46"/>
    </location>
</feature>
<dbReference type="Proteomes" id="UP000230159">
    <property type="component" value="Unassembled WGS sequence"/>
</dbReference>
<feature type="short sequence motif" description="HXTX 2" evidence="2">
    <location>
        <begin position="132"/>
        <end position="135"/>
    </location>
</feature>
<dbReference type="Gene3D" id="3.90.1140.10">
    <property type="entry name" value="Cyclic phosphodiesterase"/>
    <property type="match status" value="1"/>
</dbReference>
<organism evidence="4 5">
    <name type="scientific">Candidatus Kuenenbacteria bacterium CG22_combo_CG10-13_8_21_14_all_39_9</name>
    <dbReference type="NCBI Taxonomy" id="1974621"/>
    <lineage>
        <taxon>Bacteria</taxon>
        <taxon>Candidatus Kueneniibacteriota</taxon>
    </lineage>
</organism>
<reference evidence="4 5" key="1">
    <citation type="submission" date="2017-09" db="EMBL/GenBank/DDBJ databases">
        <title>Depth-based differentiation of microbial function through sediment-hosted aquifers and enrichment of novel symbionts in the deep terrestrial subsurface.</title>
        <authorList>
            <person name="Probst A.J."/>
            <person name="Ladd B."/>
            <person name="Jarett J.K."/>
            <person name="Geller-Mcgrath D.E."/>
            <person name="Sieber C.M."/>
            <person name="Emerson J.B."/>
            <person name="Anantharaman K."/>
            <person name="Thomas B.C."/>
            <person name="Malmstrom R."/>
            <person name="Stieglmeier M."/>
            <person name="Klingl A."/>
            <person name="Woyke T."/>
            <person name="Ryan C.M."/>
            <person name="Banfield J.F."/>
        </authorList>
    </citation>
    <scope>NUCLEOTIDE SEQUENCE [LARGE SCALE GENOMIC DNA]</scope>
    <source>
        <strain evidence="4">CG22_combo_CG10-13_8_21_14_all_39_9</strain>
    </source>
</reference>
<dbReference type="SUPFAM" id="SSF55144">
    <property type="entry name" value="LigT-like"/>
    <property type="match status" value="1"/>
</dbReference>
<evidence type="ECO:0000256" key="1">
    <source>
        <dbReference type="ARBA" id="ARBA00022801"/>
    </source>
</evidence>
<gene>
    <name evidence="4" type="ORF">COW86_01350</name>
</gene>
<dbReference type="EC" id="3.1.4.58" evidence="2"/>
<comment type="function">
    <text evidence="2">Hydrolyzes RNA 2',3'-cyclic phosphodiester to an RNA 2'-phosphomonoester.</text>
</comment>
<evidence type="ECO:0000313" key="5">
    <source>
        <dbReference type="Proteomes" id="UP000230159"/>
    </source>
</evidence>
<accession>A0A2H0D151</accession>
<dbReference type="InterPro" id="IPR014051">
    <property type="entry name" value="Phosphoesterase_HXTX"/>
</dbReference>
<evidence type="ECO:0000313" key="4">
    <source>
        <dbReference type="EMBL" id="PIP75862.1"/>
    </source>
</evidence>
<feature type="active site" description="Proton acceptor" evidence="2">
    <location>
        <position position="132"/>
    </location>
</feature>
<dbReference type="InterPro" id="IPR009097">
    <property type="entry name" value="Cyclic_Pdiesterase"/>
</dbReference>
<dbReference type="EMBL" id="PCTN01000060">
    <property type="protein sequence ID" value="PIP75862.1"/>
    <property type="molecule type" value="Genomic_DNA"/>
</dbReference>
<dbReference type="PANTHER" id="PTHR35561">
    <property type="entry name" value="RNA 2',3'-CYCLIC PHOSPHODIESTERASE"/>
    <property type="match status" value="1"/>
</dbReference>
<dbReference type="GO" id="GO:0008664">
    <property type="term" value="F:RNA 2',3'-cyclic 3'-phosphodiesterase activity"/>
    <property type="evidence" value="ECO:0007669"/>
    <property type="project" value="UniProtKB-EC"/>
</dbReference>
<keyword evidence="1 2" id="KW-0378">Hydrolase</keyword>